<evidence type="ECO:0000313" key="5">
    <source>
        <dbReference type="EMBL" id="TXL64609.1"/>
    </source>
</evidence>
<dbReference type="GO" id="GO:0019825">
    <property type="term" value="F:oxygen binding"/>
    <property type="evidence" value="ECO:0007669"/>
    <property type="project" value="InterPro"/>
</dbReference>
<dbReference type="RefSeq" id="WP_147704858.1">
    <property type="nucleotide sequence ID" value="NZ_VDUY01000005.1"/>
</dbReference>
<dbReference type="InterPro" id="IPR009050">
    <property type="entry name" value="Globin-like_sf"/>
</dbReference>
<sequence length="144" mass="16520">MFNPDLCTEDEIRHLVHAFYAKVRDDALLGPIFAARITDWDHHLGKMVDFWSSTLRGTARYRGTPMPKHAALPGLEPALFQRWLALFRETTAEMDNAAMRERADELAERIAESLWFGYQMARDPDRIAAKLEARAAHTRARQAP</sequence>
<reference evidence="5 6" key="1">
    <citation type="submission" date="2019-06" db="EMBL/GenBank/DDBJ databases">
        <title>Quisquiliibacterium sp. nov., isolated from a maize field.</title>
        <authorList>
            <person name="Lin S.-Y."/>
            <person name="Tsai C.-F."/>
            <person name="Young C.-C."/>
        </authorList>
    </citation>
    <scope>NUCLEOTIDE SEQUENCE [LARGE SCALE GENOMIC DNA]</scope>
    <source>
        <strain evidence="5 6">CC-CFT501</strain>
    </source>
</reference>
<keyword evidence="6" id="KW-1185">Reference proteome</keyword>
<comment type="caution">
    <text evidence="5">The sequence shown here is derived from an EMBL/GenBank/DDBJ whole genome shotgun (WGS) entry which is preliminary data.</text>
</comment>
<keyword evidence="2" id="KW-0349">Heme</keyword>
<evidence type="ECO:0000256" key="2">
    <source>
        <dbReference type="ARBA" id="ARBA00022617"/>
    </source>
</evidence>
<dbReference type="EMBL" id="VDUY01000005">
    <property type="protein sequence ID" value="TXL64609.1"/>
    <property type="molecule type" value="Genomic_DNA"/>
</dbReference>
<dbReference type="InterPro" id="IPR001486">
    <property type="entry name" value="Hemoglobin_trunc"/>
</dbReference>
<dbReference type="Pfam" id="PF01152">
    <property type="entry name" value="Bac_globin"/>
    <property type="match status" value="1"/>
</dbReference>
<dbReference type="InterPro" id="IPR012292">
    <property type="entry name" value="Globin/Proto"/>
</dbReference>
<dbReference type="Gene3D" id="1.10.490.10">
    <property type="entry name" value="Globins"/>
    <property type="match status" value="1"/>
</dbReference>
<evidence type="ECO:0000256" key="3">
    <source>
        <dbReference type="ARBA" id="ARBA00022723"/>
    </source>
</evidence>
<dbReference type="OrthoDB" id="25954at2"/>
<dbReference type="CDD" id="cd08916">
    <property type="entry name" value="TrHb3_P"/>
    <property type="match status" value="1"/>
</dbReference>
<evidence type="ECO:0000313" key="6">
    <source>
        <dbReference type="Proteomes" id="UP000321548"/>
    </source>
</evidence>
<keyword evidence="4" id="KW-0408">Iron</keyword>
<dbReference type="AlphaFoldDB" id="A0A5C8NTX9"/>
<dbReference type="Proteomes" id="UP000321548">
    <property type="component" value="Unassembled WGS sequence"/>
</dbReference>
<evidence type="ECO:0000256" key="1">
    <source>
        <dbReference type="ARBA" id="ARBA00022448"/>
    </source>
</evidence>
<gene>
    <name evidence="5" type="ORF">FHP08_12710</name>
</gene>
<evidence type="ECO:0000256" key="4">
    <source>
        <dbReference type="ARBA" id="ARBA00023004"/>
    </source>
</evidence>
<dbReference type="GO" id="GO:0046872">
    <property type="term" value="F:metal ion binding"/>
    <property type="evidence" value="ECO:0007669"/>
    <property type="project" value="UniProtKB-KW"/>
</dbReference>
<dbReference type="GO" id="GO:0020037">
    <property type="term" value="F:heme binding"/>
    <property type="evidence" value="ECO:0007669"/>
    <property type="project" value="InterPro"/>
</dbReference>
<dbReference type="SUPFAM" id="SSF46458">
    <property type="entry name" value="Globin-like"/>
    <property type="match status" value="1"/>
</dbReference>
<keyword evidence="1" id="KW-0813">Transport</keyword>
<organism evidence="5 6">
    <name type="scientific">Zeimonas arvi</name>
    <dbReference type="NCBI Taxonomy" id="2498847"/>
    <lineage>
        <taxon>Bacteria</taxon>
        <taxon>Pseudomonadati</taxon>
        <taxon>Pseudomonadota</taxon>
        <taxon>Betaproteobacteria</taxon>
        <taxon>Burkholderiales</taxon>
        <taxon>Burkholderiaceae</taxon>
        <taxon>Zeimonas</taxon>
    </lineage>
</organism>
<proteinExistence type="predicted"/>
<keyword evidence="3" id="KW-0479">Metal-binding</keyword>
<name>A0A5C8NTX9_9BURK</name>
<protein>
    <submittedName>
        <fullName evidence="5">Group III truncated hemoglobin</fullName>
    </submittedName>
</protein>
<accession>A0A5C8NTX9</accession>